<dbReference type="Proteomes" id="UP001341840">
    <property type="component" value="Unassembled WGS sequence"/>
</dbReference>
<feature type="non-terminal residue" evidence="4">
    <location>
        <position position="128"/>
    </location>
</feature>
<keyword evidence="5" id="KW-1185">Reference proteome</keyword>
<dbReference type="EMBL" id="JASCZI010090725">
    <property type="protein sequence ID" value="MED6145652.1"/>
    <property type="molecule type" value="Genomic_DNA"/>
</dbReference>
<gene>
    <name evidence="4" type="ORF">PIB30_027217</name>
</gene>
<name>A0ABU6TAC2_9FABA</name>
<dbReference type="Pfam" id="PF14226">
    <property type="entry name" value="DIOX_N"/>
    <property type="match status" value="1"/>
</dbReference>
<evidence type="ECO:0000313" key="5">
    <source>
        <dbReference type="Proteomes" id="UP001341840"/>
    </source>
</evidence>
<feature type="domain" description="Non-haem dioxygenase N-terminal" evidence="3">
    <location>
        <begin position="23"/>
        <end position="86"/>
    </location>
</feature>
<sequence>MVLASPKPIRNSDGILSSTTIELPVVDLNNNKGEDRSVLSKLIVKACEDFGFFKVINHGVNQETIARIEEAALGFFGKPMSHKKMAAPVYGCKNIGFNGDMGEVEYLLLNNNSSSIAHHISNDPSNFR</sequence>
<dbReference type="InterPro" id="IPR050231">
    <property type="entry name" value="Iron_ascorbate_oxido_reductase"/>
</dbReference>
<proteinExistence type="predicted"/>
<dbReference type="PANTHER" id="PTHR47990">
    <property type="entry name" value="2-OXOGLUTARATE (2OG) AND FE(II)-DEPENDENT OXYGENASE SUPERFAMILY PROTEIN-RELATED"/>
    <property type="match status" value="1"/>
</dbReference>
<dbReference type="SUPFAM" id="SSF51197">
    <property type="entry name" value="Clavaminate synthase-like"/>
    <property type="match status" value="1"/>
</dbReference>
<dbReference type="Gene3D" id="2.60.120.330">
    <property type="entry name" value="B-lactam Antibiotic, Isopenicillin N Synthase, Chain"/>
    <property type="match status" value="1"/>
</dbReference>
<evidence type="ECO:0000313" key="4">
    <source>
        <dbReference type="EMBL" id="MED6145652.1"/>
    </source>
</evidence>
<organism evidence="4 5">
    <name type="scientific">Stylosanthes scabra</name>
    <dbReference type="NCBI Taxonomy" id="79078"/>
    <lineage>
        <taxon>Eukaryota</taxon>
        <taxon>Viridiplantae</taxon>
        <taxon>Streptophyta</taxon>
        <taxon>Embryophyta</taxon>
        <taxon>Tracheophyta</taxon>
        <taxon>Spermatophyta</taxon>
        <taxon>Magnoliopsida</taxon>
        <taxon>eudicotyledons</taxon>
        <taxon>Gunneridae</taxon>
        <taxon>Pentapetalae</taxon>
        <taxon>rosids</taxon>
        <taxon>fabids</taxon>
        <taxon>Fabales</taxon>
        <taxon>Fabaceae</taxon>
        <taxon>Papilionoideae</taxon>
        <taxon>50 kb inversion clade</taxon>
        <taxon>dalbergioids sensu lato</taxon>
        <taxon>Dalbergieae</taxon>
        <taxon>Pterocarpus clade</taxon>
        <taxon>Stylosanthes</taxon>
    </lineage>
</organism>
<reference evidence="4 5" key="1">
    <citation type="journal article" date="2023" name="Plants (Basel)">
        <title>Bridging the Gap: Combining Genomics and Transcriptomics Approaches to Understand Stylosanthes scabra, an Orphan Legume from the Brazilian Caatinga.</title>
        <authorList>
            <person name="Ferreira-Neto J.R.C."/>
            <person name="da Silva M.D."/>
            <person name="Binneck E."/>
            <person name="de Melo N.F."/>
            <person name="da Silva R.H."/>
            <person name="de Melo A.L.T.M."/>
            <person name="Pandolfi V."/>
            <person name="Bustamante F.O."/>
            <person name="Brasileiro-Vidal A.C."/>
            <person name="Benko-Iseppon A.M."/>
        </authorList>
    </citation>
    <scope>NUCLEOTIDE SEQUENCE [LARGE SCALE GENOMIC DNA]</scope>
    <source>
        <tissue evidence="4">Leaves</tissue>
    </source>
</reference>
<protein>
    <recommendedName>
        <fullName evidence="3">Non-haem dioxygenase N-terminal domain-containing protein</fullName>
    </recommendedName>
</protein>
<accession>A0ABU6TAC2</accession>
<keyword evidence="1" id="KW-0479">Metal-binding</keyword>
<keyword evidence="2" id="KW-0408">Iron</keyword>
<comment type="caution">
    <text evidence="4">The sequence shown here is derived from an EMBL/GenBank/DDBJ whole genome shotgun (WGS) entry which is preliminary data.</text>
</comment>
<dbReference type="InterPro" id="IPR026992">
    <property type="entry name" value="DIOX_N"/>
</dbReference>
<evidence type="ECO:0000256" key="1">
    <source>
        <dbReference type="ARBA" id="ARBA00022723"/>
    </source>
</evidence>
<evidence type="ECO:0000259" key="3">
    <source>
        <dbReference type="Pfam" id="PF14226"/>
    </source>
</evidence>
<dbReference type="InterPro" id="IPR027443">
    <property type="entry name" value="IPNS-like_sf"/>
</dbReference>
<evidence type="ECO:0000256" key="2">
    <source>
        <dbReference type="ARBA" id="ARBA00023004"/>
    </source>
</evidence>